<proteinExistence type="predicted"/>
<dbReference type="EMBL" id="CYRX01000007">
    <property type="protein sequence ID" value="CUH58889.1"/>
    <property type="molecule type" value="Genomic_DNA"/>
</dbReference>
<accession>A0A0P1EVI3</accession>
<dbReference type="STRING" id="266809.PM03_07910"/>
<organism evidence="1 2">
    <name type="scientific">Thalassobacter stenotrophicus</name>
    <dbReference type="NCBI Taxonomy" id="266809"/>
    <lineage>
        <taxon>Bacteria</taxon>
        <taxon>Pseudomonadati</taxon>
        <taxon>Pseudomonadota</taxon>
        <taxon>Alphaproteobacteria</taxon>
        <taxon>Rhodobacterales</taxon>
        <taxon>Roseobacteraceae</taxon>
        <taxon>Thalassobacter</taxon>
    </lineage>
</organism>
<protein>
    <submittedName>
        <fullName evidence="1">Uncharacterized protein</fullName>
    </submittedName>
</protein>
<reference evidence="1 2" key="1">
    <citation type="submission" date="2015-09" db="EMBL/GenBank/DDBJ databases">
        <authorList>
            <consortium name="Swine Surveillance"/>
        </authorList>
    </citation>
    <scope>NUCLEOTIDE SEQUENCE [LARGE SCALE GENOMIC DNA]</scope>
    <source>
        <strain evidence="1 2">CECT 5294</strain>
    </source>
</reference>
<gene>
    <name evidence="1" type="ORF">THS5294_00169</name>
</gene>
<sequence length="188" mass="20506">MSVQLHLFYASQTPAALILRQAQGPLWRLIGWDRATDTLSPGQWMQHDILVDRCALSPDGLHFLYFAVDEQWDRPAKGAYTVLSAVPNFDALALYPQGDVQGGGGYFVDNTHYVIQSPTGTPDLVGKAPGLKRVNSMSGAAMTPRAARGFGKRRNVTAPSPQNYTTEGGKLFAPDGRMIVDLTQMETP</sequence>
<evidence type="ECO:0000313" key="2">
    <source>
        <dbReference type="Proteomes" id="UP000051298"/>
    </source>
</evidence>
<dbReference type="eggNOG" id="ENOG502ZBVC">
    <property type="taxonomic scope" value="Bacteria"/>
</dbReference>
<dbReference type="AlphaFoldDB" id="A0A0P1EVI3"/>
<dbReference type="Proteomes" id="UP000051298">
    <property type="component" value="Unassembled WGS sequence"/>
</dbReference>
<dbReference type="RefSeq" id="WP_058122231.1">
    <property type="nucleotide sequence ID" value="NZ_CYRX01000007.1"/>
</dbReference>
<name>A0A0P1EVI3_9RHOB</name>
<evidence type="ECO:0000313" key="1">
    <source>
        <dbReference type="EMBL" id="CUH58889.1"/>
    </source>
</evidence>